<keyword evidence="6" id="KW-1185">Reference proteome</keyword>
<proteinExistence type="inferred from homology"/>
<evidence type="ECO:0000256" key="3">
    <source>
        <dbReference type="ARBA" id="ARBA00023125"/>
    </source>
</evidence>
<dbReference type="CDD" id="cd16961">
    <property type="entry name" value="RMtype1_S_TRD-CR_like"/>
    <property type="match status" value="1"/>
</dbReference>
<evidence type="ECO:0000313" key="6">
    <source>
        <dbReference type="Proteomes" id="UP001257914"/>
    </source>
</evidence>
<dbReference type="GO" id="GO:0004519">
    <property type="term" value="F:endonuclease activity"/>
    <property type="evidence" value="ECO:0007669"/>
    <property type="project" value="UniProtKB-KW"/>
</dbReference>
<dbReference type="SUPFAM" id="SSF116734">
    <property type="entry name" value="DNA methylase specificity domain"/>
    <property type="match status" value="1"/>
</dbReference>
<name>A0ABU3QXX2_9GAMM</name>
<keyword evidence="5" id="KW-0540">Nuclease</keyword>
<evidence type="ECO:0000313" key="5">
    <source>
        <dbReference type="EMBL" id="MDU0112291.1"/>
    </source>
</evidence>
<evidence type="ECO:0000256" key="2">
    <source>
        <dbReference type="ARBA" id="ARBA00022747"/>
    </source>
</evidence>
<sequence length="191" mass="21512">MKLKEVTKIRAGHPFRGRIDAKDDAESKVIQIKDIDNDGVINWNNLVRTNVETQRGSTGWLTSGNIIIASRGPRNIASCITLEPEVPTVCSPHFFIITITNPKIIMPEFLAWQLNQAIAKRYFELSAEGSLQVGIRKSVIEEFDISVPDIEIQKNIVELAKTSLKEKNVMLQLIHNRELQLKAIANSILKK</sequence>
<dbReference type="InterPro" id="IPR044946">
    <property type="entry name" value="Restrct_endonuc_typeI_TRD_sf"/>
</dbReference>
<reference evidence="5 6" key="1">
    <citation type="submission" date="2023-10" db="EMBL/GenBank/DDBJ databases">
        <title>Psychrosphaera aquimaarina strain SW33 isolated from seawater.</title>
        <authorList>
            <person name="Bayburt H."/>
            <person name="Kim J.M."/>
            <person name="Choi B.J."/>
            <person name="Jeon C.O."/>
        </authorList>
    </citation>
    <scope>NUCLEOTIDE SEQUENCE [LARGE SCALE GENOMIC DNA]</scope>
    <source>
        <strain evidence="5 6">KCTC 52743</strain>
    </source>
</reference>
<dbReference type="EMBL" id="JAWCUA010000003">
    <property type="protein sequence ID" value="MDU0112291.1"/>
    <property type="molecule type" value="Genomic_DNA"/>
</dbReference>
<keyword evidence="5" id="KW-0255">Endonuclease</keyword>
<dbReference type="PANTHER" id="PTHR30408:SF12">
    <property type="entry name" value="TYPE I RESTRICTION ENZYME MJAVIII SPECIFICITY SUBUNIT"/>
    <property type="match status" value="1"/>
</dbReference>
<comment type="similarity">
    <text evidence="1">Belongs to the type-I restriction system S methylase family.</text>
</comment>
<dbReference type="InterPro" id="IPR000055">
    <property type="entry name" value="Restrct_endonuc_typeI_TRD"/>
</dbReference>
<dbReference type="InterPro" id="IPR052021">
    <property type="entry name" value="Type-I_RS_S_subunit"/>
</dbReference>
<keyword evidence="5" id="KW-0378">Hydrolase</keyword>
<keyword evidence="2" id="KW-0680">Restriction system</keyword>
<dbReference type="PANTHER" id="PTHR30408">
    <property type="entry name" value="TYPE-1 RESTRICTION ENZYME ECOKI SPECIFICITY PROTEIN"/>
    <property type="match status" value="1"/>
</dbReference>
<organism evidence="5 6">
    <name type="scientific">Psychrosphaera aquimarina</name>
    <dbReference type="NCBI Taxonomy" id="2044854"/>
    <lineage>
        <taxon>Bacteria</taxon>
        <taxon>Pseudomonadati</taxon>
        <taxon>Pseudomonadota</taxon>
        <taxon>Gammaproteobacteria</taxon>
        <taxon>Alteromonadales</taxon>
        <taxon>Pseudoalteromonadaceae</taxon>
        <taxon>Psychrosphaera</taxon>
    </lineage>
</organism>
<feature type="domain" description="Type I restriction modification DNA specificity" evidence="4">
    <location>
        <begin position="1"/>
        <end position="159"/>
    </location>
</feature>
<evidence type="ECO:0000259" key="4">
    <source>
        <dbReference type="Pfam" id="PF01420"/>
    </source>
</evidence>
<evidence type="ECO:0000256" key="1">
    <source>
        <dbReference type="ARBA" id="ARBA00010923"/>
    </source>
</evidence>
<dbReference type="RefSeq" id="WP_315946046.1">
    <property type="nucleotide sequence ID" value="NZ_JAWCUA010000003.1"/>
</dbReference>
<keyword evidence="3" id="KW-0238">DNA-binding</keyword>
<dbReference type="Proteomes" id="UP001257914">
    <property type="component" value="Unassembled WGS sequence"/>
</dbReference>
<protein>
    <submittedName>
        <fullName evidence="5">Restriction endonuclease subunit S</fullName>
    </submittedName>
</protein>
<accession>A0ABU3QXX2</accession>
<comment type="caution">
    <text evidence="5">The sequence shown here is derived from an EMBL/GenBank/DDBJ whole genome shotgun (WGS) entry which is preliminary data.</text>
</comment>
<gene>
    <name evidence="5" type="ORF">RT723_04615</name>
</gene>
<dbReference type="Pfam" id="PF01420">
    <property type="entry name" value="Methylase_S"/>
    <property type="match status" value="1"/>
</dbReference>
<dbReference type="Gene3D" id="3.90.220.20">
    <property type="entry name" value="DNA methylase specificity domains"/>
    <property type="match status" value="1"/>
</dbReference>